<evidence type="ECO:0000313" key="10">
    <source>
        <dbReference type="Proteomes" id="UP001501771"/>
    </source>
</evidence>
<feature type="transmembrane region" description="Helical" evidence="7">
    <location>
        <begin position="21"/>
        <end position="45"/>
    </location>
</feature>
<feature type="domain" description="Integral membrane bound transporter" evidence="8">
    <location>
        <begin position="43"/>
        <end position="158"/>
    </location>
</feature>
<evidence type="ECO:0000256" key="3">
    <source>
        <dbReference type="ARBA" id="ARBA00022989"/>
    </source>
</evidence>
<evidence type="ECO:0000256" key="4">
    <source>
        <dbReference type="ARBA" id="ARBA00023136"/>
    </source>
</evidence>
<evidence type="ECO:0000256" key="6">
    <source>
        <dbReference type="SAM" id="MobiDB-lite"/>
    </source>
</evidence>
<dbReference type="Proteomes" id="UP001501771">
    <property type="component" value="Unassembled WGS sequence"/>
</dbReference>
<feature type="region of interest" description="Disordered" evidence="6">
    <location>
        <begin position="392"/>
        <end position="438"/>
    </location>
</feature>
<gene>
    <name evidence="9" type="ORF">GCM10009844_38300</name>
</gene>
<keyword evidence="4 7" id="KW-0472">Membrane</keyword>
<accession>A0ABN3A593</accession>
<evidence type="ECO:0000256" key="7">
    <source>
        <dbReference type="SAM" id="Phobius"/>
    </source>
</evidence>
<keyword evidence="3 7" id="KW-1133">Transmembrane helix</keyword>
<dbReference type="RefSeq" id="WP_344156211.1">
    <property type="nucleotide sequence ID" value="NZ_BAAAQR010000014.1"/>
</dbReference>
<sequence>MRDWRRAKLTGGMIRLRGDGRATLLWSLRITIAATASYVVGTLLFPGTQPLLAPLTAMLVVQVTPVSLLASGLDRVVAVVSGVSLAVAFSVMVPLEWWSLGLLIFVSITIGQLLRLRSNLIEVAISGMLVLGVGSLAAESAAWQRIAETLVGAAVGIAANLLFPPKVASADAGRAIDGLADSVSDLLNRAADELTELAAEGREVAPAARAWLGEARRITHDIPRVGAALLHAEQGRRLNVRAVGTPNVGPGLRQGLESLEHSAVAIRSMFRALVDATQDATWAESENAEPVLLGLAQTFAEMAAGIDAFGQLVHDEAGPAEHISSGHVRVLREALEGLHEARARLEDVVLGGAEPELLELHVTVLSTVKRLLRELDLAERIRRQLRLVPPARPRLPRAGIPTPGSRGAAPPATSPDAETQLLPSLPDDQQPERDRPDE</sequence>
<dbReference type="EMBL" id="BAAAQR010000014">
    <property type="protein sequence ID" value="GAA2153629.1"/>
    <property type="molecule type" value="Genomic_DNA"/>
</dbReference>
<feature type="coiled-coil region" evidence="5">
    <location>
        <begin position="328"/>
        <end position="388"/>
    </location>
</feature>
<evidence type="ECO:0000256" key="2">
    <source>
        <dbReference type="ARBA" id="ARBA00022692"/>
    </source>
</evidence>
<comment type="subcellular location">
    <subcellularLocation>
        <location evidence="1">Membrane</location>
        <topology evidence="1">Multi-pass membrane protein</topology>
    </subcellularLocation>
</comment>
<keyword evidence="2 7" id="KW-0812">Transmembrane</keyword>
<evidence type="ECO:0000256" key="1">
    <source>
        <dbReference type="ARBA" id="ARBA00004141"/>
    </source>
</evidence>
<name>A0ABN3A593_9ACTN</name>
<proteinExistence type="predicted"/>
<feature type="transmembrane region" description="Helical" evidence="7">
    <location>
        <begin position="51"/>
        <end position="69"/>
    </location>
</feature>
<comment type="caution">
    <text evidence="9">The sequence shown here is derived from an EMBL/GenBank/DDBJ whole genome shotgun (WGS) entry which is preliminary data.</text>
</comment>
<organism evidence="9 10">
    <name type="scientific">Nocardioides koreensis</name>
    <dbReference type="NCBI Taxonomy" id="433651"/>
    <lineage>
        <taxon>Bacteria</taxon>
        <taxon>Bacillati</taxon>
        <taxon>Actinomycetota</taxon>
        <taxon>Actinomycetes</taxon>
        <taxon>Propionibacteriales</taxon>
        <taxon>Nocardioidaceae</taxon>
        <taxon>Nocardioides</taxon>
    </lineage>
</organism>
<dbReference type="Pfam" id="PF13515">
    <property type="entry name" value="FUSC_2"/>
    <property type="match status" value="1"/>
</dbReference>
<evidence type="ECO:0000259" key="8">
    <source>
        <dbReference type="Pfam" id="PF13515"/>
    </source>
</evidence>
<evidence type="ECO:0000256" key="5">
    <source>
        <dbReference type="SAM" id="Coils"/>
    </source>
</evidence>
<keyword evidence="10" id="KW-1185">Reference proteome</keyword>
<dbReference type="InterPro" id="IPR049453">
    <property type="entry name" value="Memb_transporter_dom"/>
</dbReference>
<keyword evidence="5" id="KW-0175">Coiled coil</keyword>
<protein>
    <submittedName>
        <fullName evidence="9">Aromatic acid exporter family protein</fullName>
    </submittedName>
</protein>
<reference evidence="9 10" key="1">
    <citation type="journal article" date="2019" name="Int. J. Syst. Evol. Microbiol.">
        <title>The Global Catalogue of Microorganisms (GCM) 10K type strain sequencing project: providing services to taxonomists for standard genome sequencing and annotation.</title>
        <authorList>
            <consortium name="The Broad Institute Genomics Platform"/>
            <consortium name="The Broad Institute Genome Sequencing Center for Infectious Disease"/>
            <person name="Wu L."/>
            <person name="Ma J."/>
        </authorList>
    </citation>
    <scope>NUCLEOTIDE SEQUENCE [LARGE SCALE GENOMIC DNA]</scope>
    <source>
        <strain evidence="9 10">JCM 16022</strain>
    </source>
</reference>
<evidence type="ECO:0000313" key="9">
    <source>
        <dbReference type="EMBL" id="GAA2153629.1"/>
    </source>
</evidence>